<evidence type="ECO:0000313" key="6">
    <source>
        <dbReference type="Proteomes" id="UP001368500"/>
    </source>
</evidence>
<dbReference type="InterPro" id="IPR029066">
    <property type="entry name" value="PLP-binding_barrel"/>
</dbReference>
<organism evidence="5 6">
    <name type="scientific">Pseudaquabacterium rugosum</name>
    <dbReference type="NCBI Taxonomy" id="2984194"/>
    <lineage>
        <taxon>Bacteria</taxon>
        <taxon>Pseudomonadati</taxon>
        <taxon>Pseudomonadota</taxon>
        <taxon>Betaproteobacteria</taxon>
        <taxon>Burkholderiales</taxon>
        <taxon>Sphaerotilaceae</taxon>
        <taxon>Pseudaquabacterium</taxon>
    </lineage>
</organism>
<name>A0ABU9BCV1_9BURK</name>
<comment type="function">
    <text evidence="2">Pyridoxal 5'-phosphate (PLP)-binding protein, which is involved in PLP homeostasis.</text>
</comment>
<evidence type="ECO:0000256" key="1">
    <source>
        <dbReference type="ARBA" id="ARBA00022898"/>
    </source>
</evidence>
<dbReference type="Gene3D" id="3.20.20.10">
    <property type="entry name" value="Alanine racemase"/>
    <property type="match status" value="1"/>
</dbReference>
<comment type="caution">
    <text evidence="5">The sequence shown here is derived from an EMBL/GenBank/DDBJ whole genome shotgun (WGS) entry which is preliminary data.</text>
</comment>
<dbReference type="NCBIfam" id="TIGR00044">
    <property type="entry name" value="YggS family pyridoxal phosphate-dependent enzyme"/>
    <property type="match status" value="1"/>
</dbReference>
<dbReference type="RefSeq" id="WP_341375270.1">
    <property type="nucleotide sequence ID" value="NZ_JBBUTF010000014.1"/>
</dbReference>
<dbReference type="InterPro" id="IPR011078">
    <property type="entry name" value="PyrdxlP_homeostasis"/>
</dbReference>
<protein>
    <recommendedName>
        <fullName evidence="2">Pyridoxal phosphate homeostasis protein</fullName>
        <shortName evidence="2">PLP homeostasis protein</shortName>
    </recommendedName>
</protein>
<dbReference type="EMBL" id="JBBUTF010000014">
    <property type="protein sequence ID" value="MEK8027496.1"/>
    <property type="molecule type" value="Genomic_DNA"/>
</dbReference>
<keyword evidence="1 2" id="KW-0663">Pyridoxal phosphate</keyword>
<evidence type="ECO:0000313" key="5">
    <source>
        <dbReference type="EMBL" id="MEK8027496.1"/>
    </source>
</evidence>
<evidence type="ECO:0000256" key="2">
    <source>
        <dbReference type="HAMAP-Rule" id="MF_02087"/>
    </source>
</evidence>
<dbReference type="InterPro" id="IPR001608">
    <property type="entry name" value="Ala_racemase_N"/>
</dbReference>
<dbReference type="HAMAP" id="MF_02087">
    <property type="entry name" value="PLP_homeostasis"/>
    <property type="match status" value="1"/>
</dbReference>
<sequence>MTSVAHQLQQTLTRLEEARTRAGRPPGAVALLAVSKTFPAEAVREAHAAGQCAFGENYVQEALDKIAALADLRAQLQWHLIGPLQSNKTRPVAAAFDWIHTVDRLKIAQRLAEQRPDGLPPLQLCLQVNISGEDSKSGVAPQDVAALACAVAALPADRVRLRGLMSIPEPVEGLAAQREPHRRLHELLAVVNAALAPGGQRLDTLSMGMSADLEAAVLEGATWVRAGTAVFGGRARSPVAGASVAGAATGA</sequence>
<dbReference type="CDD" id="cd06824">
    <property type="entry name" value="PLPDE_III_Yggs_like"/>
    <property type="match status" value="1"/>
</dbReference>
<dbReference type="Proteomes" id="UP001368500">
    <property type="component" value="Unassembled WGS sequence"/>
</dbReference>
<dbReference type="SUPFAM" id="SSF51419">
    <property type="entry name" value="PLP-binding barrel"/>
    <property type="match status" value="1"/>
</dbReference>
<keyword evidence="6" id="KW-1185">Reference proteome</keyword>
<gene>
    <name evidence="5" type="ORF">AACH11_16150</name>
</gene>
<reference evidence="5 6" key="1">
    <citation type="submission" date="2024-04" db="EMBL/GenBank/DDBJ databases">
        <title>Novel species of the genus Ideonella isolated from streams.</title>
        <authorList>
            <person name="Lu H."/>
        </authorList>
    </citation>
    <scope>NUCLEOTIDE SEQUENCE [LARGE SCALE GENOMIC DNA]</scope>
    <source>
        <strain evidence="5 6">BYS139W</strain>
    </source>
</reference>
<feature type="modified residue" description="N6-(pyridoxal phosphate)lysine" evidence="2">
    <location>
        <position position="36"/>
    </location>
</feature>
<feature type="domain" description="Alanine racemase N-terminal" evidence="4">
    <location>
        <begin position="14"/>
        <end position="234"/>
    </location>
</feature>
<evidence type="ECO:0000259" key="4">
    <source>
        <dbReference type="Pfam" id="PF01168"/>
    </source>
</evidence>
<proteinExistence type="inferred from homology"/>
<accession>A0ABU9BCV1</accession>
<dbReference type="PANTHER" id="PTHR10146:SF14">
    <property type="entry name" value="PYRIDOXAL PHOSPHATE HOMEOSTASIS PROTEIN"/>
    <property type="match status" value="1"/>
</dbReference>
<dbReference type="Pfam" id="PF01168">
    <property type="entry name" value="Ala_racemase_N"/>
    <property type="match status" value="1"/>
</dbReference>
<dbReference type="PIRSF" id="PIRSF004848">
    <property type="entry name" value="YBL036c_PLPDEIII"/>
    <property type="match status" value="1"/>
</dbReference>
<comment type="similarity">
    <text evidence="2 3">Belongs to the pyridoxal phosphate-binding protein YggS/PROSC family.</text>
</comment>
<evidence type="ECO:0000256" key="3">
    <source>
        <dbReference type="RuleBase" id="RU004514"/>
    </source>
</evidence>
<dbReference type="PANTHER" id="PTHR10146">
    <property type="entry name" value="PROLINE SYNTHETASE CO-TRANSCRIBED BACTERIAL HOMOLOG PROTEIN"/>
    <property type="match status" value="1"/>
</dbReference>